<protein>
    <submittedName>
        <fullName evidence="2">Redox protein</fullName>
    </submittedName>
</protein>
<proteinExistence type="predicted"/>
<gene>
    <name evidence="2" type="ORF">SAMN04488518_111124</name>
</gene>
<comment type="caution">
    <text evidence="2">The sequence shown here is derived from an EMBL/GenBank/DDBJ whole genome shotgun (WGS) entry which is preliminary data.</text>
</comment>
<feature type="domain" description="Serine aminopeptidase S33" evidence="1">
    <location>
        <begin position="49"/>
        <end position="136"/>
    </location>
</feature>
<dbReference type="PANTHER" id="PTHR43265">
    <property type="entry name" value="ESTERASE ESTD"/>
    <property type="match status" value="1"/>
</dbReference>
<keyword evidence="3" id="KW-1185">Reference proteome</keyword>
<dbReference type="Proteomes" id="UP000199598">
    <property type="component" value="Unassembled WGS sequence"/>
</dbReference>
<dbReference type="Pfam" id="PF12146">
    <property type="entry name" value="Hydrolase_4"/>
    <property type="match status" value="1"/>
</dbReference>
<dbReference type="InterPro" id="IPR029058">
    <property type="entry name" value="AB_hydrolase_fold"/>
</dbReference>
<dbReference type="InterPro" id="IPR053145">
    <property type="entry name" value="AB_hydrolase_Est10"/>
</dbReference>
<dbReference type="SUPFAM" id="SSF53474">
    <property type="entry name" value="alpha/beta-Hydrolases"/>
    <property type="match status" value="1"/>
</dbReference>
<dbReference type="PANTHER" id="PTHR43265:SF1">
    <property type="entry name" value="ESTERASE ESTD"/>
    <property type="match status" value="1"/>
</dbReference>
<dbReference type="Gene3D" id="3.40.50.1820">
    <property type="entry name" value="alpha/beta hydrolase"/>
    <property type="match status" value="1"/>
</dbReference>
<evidence type="ECO:0000313" key="3">
    <source>
        <dbReference type="Proteomes" id="UP000199598"/>
    </source>
</evidence>
<evidence type="ECO:0000313" key="2">
    <source>
        <dbReference type="EMBL" id="SFK91159.1"/>
    </source>
</evidence>
<reference evidence="2 3" key="1">
    <citation type="submission" date="2016-10" db="EMBL/GenBank/DDBJ databases">
        <authorList>
            <person name="Varghese N."/>
            <person name="Submissions S."/>
        </authorList>
    </citation>
    <scope>NUCLEOTIDE SEQUENCE [LARGE SCALE GENOMIC DNA]</scope>
    <source>
        <strain evidence="2 3">DSM 16392</strain>
    </source>
</reference>
<name>A0A1I4DE00_9HYPH</name>
<sequence>MANDPIKLEFEGSQGAHLAARLDTPDGEPMAYALFAHCFTCSKDLSAARRIASALTKDGIAVLRFDFTGLGNSGGDFASTNFSSNLQDLVRAADYLREHYEAPKLLVGHSLGGAAVLAAASEVPEVKAVATIGAPASADHVIHNFGASLDEIKEKGEATVQLGERPFKIKRQFIEDLEAQDVRSRVAVLKKAVLVLHSPIDATVGIENAAQIFEAAKHPKSFVSLDDADHLLFKYKDADYAARVIAAWASRYTQG</sequence>
<evidence type="ECO:0000259" key="1">
    <source>
        <dbReference type="Pfam" id="PF12146"/>
    </source>
</evidence>
<organism evidence="2 3">
    <name type="scientific">Pseudovibrio ascidiaceicola</name>
    <dbReference type="NCBI Taxonomy" id="285279"/>
    <lineage>
        <taxon>Bacteria</taxon>
        <taxon>Pseudomonadati</taxon>
        <taxon>Pseudomonadota</taxon>
        <taxon>Alphaproteobacteria</taxon>
        <taxon>Hyphomicrobiales</taxon>
        <taxon>Stappiaceae</taxon>
        <taxon>Pseudovibrio</taxon>
    </lineage>
</organism>
<accession>A0A1I4DE00</accession>
<dbReference type="InterPro" id="IPR022742">
    <property type="entry name" value="Hydrolase_4"/>
</dbReference>
<dbReference type="EMBL" id="FOSK01000011">
    <property type="protein sequence ID" value="SFK91159.1"/>
    <property type="molecule type" value="Genomic_DNA"/>
</dbReference>